<name>A0ABQ9I3E3_9NEOP</name>
<dbReference type="Gene3D" id="1.10.340.70">
    <property type="match status" value="1"/>
</dbReference>
<feature type="domain" description="Integrase zinc-binding" evidence="1">
    <location>
        <begin position="18"/>
        <end position="75"/>
    </location>
</feature>
<evidence type="ECO:0000259" key="1">
    <source>
        <dbReference type="Pfam" id="PF17921"/>
    </source>
</evidence>
<comment type="caution">
    <text evidence="2">The sequence shown here is derived from an EMBL/GenBank/DDBJ whole genome shotgun (WGS) entry which is preliminary data.</text>
</comment>
<dbReference type="Proteomes" id="UP001159363">
    <property type="component" value="Chromosome 3"/>
</dbReference>
<evidence type="ECO:0000313" key="2">
    <source>
        <dbReference type="EMBL" id="KAJ8891180.1"/>
    </source>
</evidence>
<dbReference type="PANTHER" id="PTHR47266">
    <property type="entry name" value="ENDONUCLEASE-RELATED"/>
    <property type="match status" value="1"/>
</dbReference>
<dbReference type="EMBL" id="JARBHB010000003">
    <property type="protein sequence ID" value="KAJ8891180.1"/>
    <property type="molecule type" value="Genomic_DNA"/>
</dbReference>
<organism evidence="2 3">
    <name type="scientific">Dryococelus australis</name>
    <dbReference type="NCBI Taxonomy" id="614101"/>
    <lineage>
        <taxon>Eukaryota</taxon>
        <taxon>Metazoa</taxon>
        <taxon>Ecdysozoa</taxon>
        <taxon>Arthropoda</taxon>
        <taxon>Hexapoda</taxon>
        <taxon>Insecta</taxon>
        <taxon>Pterygota</taxon>
        <taxon>Neoptera</taxon>
        <taxon>Polyneoptera</taxon>
        <taxon>Phasmatodea</taxon>
        <taxon>Verophasmatodea</taxon>
        <taxon>Anareolatae</taxon>
        <taxon>Phasmatidae</taxon>
        <taxon>Eurycanthinae</taxon>
        <taxon>Dryococelus</taxon>
    </lineage>
</organism>
<keyword evidence="3" id="KW-1185">Reference proteome</keyword>
<reference evidence="2 3" key="1">
    <citation type="submission" date="2023-02" db="EMBL/GenBank/DDBJ databases">
        <title>LHISI_Scaffold_Assembly.</title>
        <authorList>
            <person name="Stuart O.P."/>
            <person name="Cleave R."/>
            <person name="Magrath M.J.L."/>
            <person name="Mikheyev A.S."/>
        </authorList>
    </citation>
    <scope>NUCLEOTIDE SEQUENCE [LARGE SCALE GENOMIC DNA]</scope>
    <source>
        <strain evidence="2">Daus_M_001</strain>
        <tissue evidence="2">Leg muscle</tissue>
    </source>
</reference>
<gene>
    <name evidence="2" type="ORF">PR048_010695</name>
</gene>
<dbReference type="Pfam" id="PF17921">
    <property type="entry name" value="Integrase_H2C2"/>
    <property type="match status" value="1"/>
</dbReference>
<proteinExistence type="predicted"/>
<accession>A0ABQ9I3E3</accession>
<protein>
    <recommendedName>
        <fullName evidence="1">Integrase zinc-binding domain-containing protein</fullName>
    </recommendedName>
</protein>
<sequence length="145" mass="16509">MSICFKIDTTGVKLVLCIPDQLRKEISGYTHSGECGHYGVTKTVKYIQNFCVLRNMYRTVAKVIGLCLICAKTKAPNRKFKGMMGHVLTTEPLEIVCIDLFSPLPKGRGMKMWRGWGVEYIFVILDMFTKFMKLSNQEGYSLSNH</sequence>
<dbReference type="InterPro" id="IPR052160">
    <property type="entry name" value="Gypsy_RT_Integrase-like"/>
</dbReference>
<dbReference type="InterPro" id="IPR041588">
    <property type="entry name" value="Integrase_H2C2"/>
</dbReference>
<evidence type="ECO:0000313" key="3">
    <source>
        <dbReference type="Proteomes" id="UP001159363"/>
    </source>
</evidence>